<protein>
    <submittedName>
        <fullName evidence="1">Uncharacterized protein</fullName>
    </submittedName>
</protein>
<name>A0A6A6ELK9_9PEZI</name>
<dbReference type="Proteomes" id="UP000800200">
    <property type="component" value="Unassembled WGS sequence"/>
</dbReference>
<evidence type="ECO:0000313" key="2">
    <source>
        <dbReference type="Proteomes" id="UP000800200"/>
    </source>
</evidence>
<dbReference type="AlphaFoldDB" id="A0A6A6ELK9"/>
<organism evidence="1 2">
    <name type="scientific">Zopfia rhizophila CBS 207.26</name>
    <dbReference type="NCBI Taxonomy" id="1314779"/>
    <lineage>
        <taxon>Eukaryota</taxon>
        <taxon>Fungi</taxon>
        <taxon>Dikarya</taxon>
        <taxon>Ascomycota</taxon>
        <taxon>Pezizomycotina</taxon>
        <taxon>Dothideomycetes</taxon>
        <taxon>Dothideomycetes incertae sedis</taxon>
        <taxon>Zopfiaceae</taxon>
        <taxon>Zopfia</taxon>
    </lineage>
</organism>
<evidence type="ECO:0000313" key="1">
    <source>
        <dbReference type="EMBL" id="KAF2192464.1"/>
    </source>
</evidence>
<accession>A0A6A6ELK9</accession>
<keyword evidence="2" id="KW-1185">Reference proteome</keyword>
<dbReference type="EMBL" id="ML994615">
    <property type="protein sequence ID" value="KAF2192464.1"/>
    <property type="molecule type" value="Genomic_DNA"/>
</dbReference>
<sequence length="72" mass="8194">MIAVIDKWGKSIKTDTVRALQERNSTEEYGNWKNMLGYGMRSVRRCTASTFLTTQLATAYLAGLIYSTIRQN</sequence>
<gene>
    <name evidence="1" type="ORF">K469DRAFT_717008</name>
</gene>
<proteinExistence type="predicted"/>
<reference evidence="1" key="1">
    <citation type="journal article" date="2020" name="Stud. Mycol.">
        <title>101 Dothideomycetes genomes: a test case for predicting lifestyles and emergence of pathogens.</title>
        <authorList>
            <person name="Haridas S."/>
            <person name="Albert R."/>
            <person name="Binder M."/>
            <person name="Bloem J."/>
            <person name="Labutti K."/>
            <person name="Salamov A."/>
            <person name="Andreopoulos B."/>
            <person name="Baker S."/>
            <person name="Barry K."/>
            <person name="Bills G."/>
            <person name="Bluhm B."/>
            <person name="Cannon C."/>
            <person name="Castanera R."/>
            <person name="Culley D."/>
            <person name="Daum C."/>
            <person name="Ezra D."/>
            <person name="Gonzalez J."/>
            <person name="Henrissat B."/>
            <person name="Kuo A."/>
            <person name="Liang C."/>
            <person name="Lipzen A."/>
            <person name="Lutzoni F."/>
            <person name="Magnuson J."/>
            <person name="Mondo S."/>
            <person name="Nolan M."/>
            <person name="Ohm R."/>
            <person name="Pangilinan J."/>
            <person name="Park H.-J."/>
            <person name="Ramirez L."/>
            <person name="Alfaro M."/>
            <person name="Sun H."/>
            <person name="Tritt A."/>
            <person name="Yoshinaga Y."/>
            <person name="Zwiers L.-H."/>
            <person name="Turgeon B."/>
            <person name="Goodwin S."/>
            <person name="Spatafora J."/>
            <person name="Crous P."/>
            <person name="Grigoriev I."/>
        </authorList>
    </citation>
    <scope>NUCLEOTIDE SEQUENCE</scope>
    <source>
        <strain evidence="1">CBS 207.26</strain>
    </source>
</reference>